<comment type="function">
    <text evidence="8">Transfers an acetyl group from acetyl-CoA to L-homoserine, forming acetyl-L-homoserine.</text>
</comment>
<evidence type="ECO:0000256" key="3">
    <source>
        <dbReference type="ARBA" id="ARBA00022605"/>
    </source>
</evidence>
<dbReference type="NCBIfam" id="TIGR01001">
    <property type="entry name" value="metA"/>
    <property type="match status" value="1"/>
</dbReference>
<feature type="binding site" evidence="8">
    <location>
        <position position="192"/>
    </location>
    <ligand>
        <name>substrate</name>
    </ligand>
</feature>
<organism evidence="10 11">
    <name type="scientific">Lentihominibacter faecis</name>
    <dbReference type="NCBI Taxonomy" id="2764712"/>
    <lineage>
        <taxon>Bacteria</taxon>
        <taxon>Bacillati</taxon>
        <taxon>Bacillota</taxon>
        <taxon>Clostridia</taxon>
        <taxon>Peptostreptococcales</taxon>
        <taxon>Anaerovoracaceae</taxon>
        <taxon>Lentihominibacter</taxon>
    </lineage>
</organism>
<evidence type="ECO:0000256" key="5">
    <source>
        <dbReference type="ARBA" id="ARBA00023167"/>
    </source>
</evidence>
<sequence length="308" mass="35859">MPLIIPNQLPAAETLQSENIFTMERGRASTQEIRPLKIVIVNLMPTKIATETQLARVLSNTPLQVEMTLVTMGSHESTHISQEHMNSFYKTIDEIKDQYFDGMMLTGAPVEKLPYEQVDYWKELSEIFEFAKTNVYSSMFICWGAQAALYYHYGIDKHIMDHKVFGVFEHKVLRPHNPLVRGFDEYFYAPHSRHTEVLREDIQNEPALRILADSQEVGPHIISTENGRQIFVMGHQEYDKGTLAGEYRRDVDKGLEIDVPKNYFENDDPEGEILFRWRAHASLLFSNWLNYYVYQGTPYDLNELEKNQ</sequence>
<feature type="site" description="Important for acyl-CoA specificity" evidence="8">
    <location>
        <position position="111"/>
    </location>
</feature>
<keyword evidence="2 8" id="KW-0963">Cytoplasm</keyword>
<evidence type="ECO:0000256" key="2">
    <source>
        <dbReference type="ARBA" id="ARBA00022490"/>
    </source>
</evidence>
<dbReference type="GO" id="GO:0008899">
    <property type="term" value="F:homoserine O-succinyltransferase activity"/>
    <property type="evidence" value="ECO:0007669"/>
    <property type="project" value="UniProtKB-UniRule"/>
</dbReference>
<keyword evidence="4 8" id="KW-0808">Transferase</keyword>
<comment type="caution">
    <text evidence="10">The sequence shown here is derived from an EMBL/GenBank/DDBJ whole genome shotgun (WGS) entry which is preliminary data.</text>
</comment>
<dbReference type="GO" id="GO:0005737">
    <property type="term" value="C:cytoplasm"/>
    <property type="evidence" value="ECO:0007669"/>
    <property type="project" value="UniProtKB-SubCell"/>
</dbReference>
<feature type="binding site" evidence="8">
    <location>
        <position position="249"/>
    </location>
    <ligand>
        <name>substrate</name>
    </ligand>
</feature>
<keyword evidence="11" id="KW-1185">Reference proteome</keyword>
<gene>
    <name evidence="10" type="primary">metA</name>
    <name evidence="8" type="synonym">metAA</name>
    <name evidence="10" type="ORF">H8876_01145</name>
</gene>
<dbReference type="Pfam" id="PF04204">
    <property type="entry name" value="HTS"/>
    <property type="match status" value="1"/>
</dbReference>
<evidence type="ECO:0000256" key="4">
    <source>
        <dbReference type="ARBA" id="ARBA00022679"/>
    </source>
</evidence>
<evidence type="ECO:0000256" key="7">
    <source>
        <dbReference type="ARBA" id="ARBA00049043"/>
    </source>
</evidence>
<accession>A0A923SKX7</accession>
<comment type="caution">
    <text evidence="8">Lacks conserved residue(s) required for the propagation of feature annotation.</text>
</comment>
<keyword evidence="6 8" id="KW-0012">Acyltransferase</keyword>
<evidence type="ECO:0000313" key="10">
    <source>
        <dbReference type="EMBL" id="MBC5998628.1"/>
    </source>
</evidence>
<proteinExistence type="inferred from homology"/>
<dbReference type="SUPFAM" id="SSF52317">
    <property type="entry name" value="Class I glutamine amidotransferase-like"/>
    <property type="match status" value="1"/>
</dbReference>
<comment type="subcellular location">
    <subcellularLocation>
        <location evidence="1 8">Cytoplasm</location>
    </subcellularLocation>
</comment>
<dbReference type="EMBL" id="JACRWC010000024">
    <property type="protein sequence ID" value="MBC5998628.1"/>
    <property type="molecule type" value="Genomic_DNA"/>
</dbReference>
<dbReference type="PANTHER" id="PTHR20919">
    <property type="entry name" value="HOMOSERINE O-SUCCINYLTRANSFERASE"/>
    <property type="match status" value="1"/>
</dbReference>
<dbReference type="InterPro" id="IPR033752">
    <property type="entry name" value="MetA_family"/>
</dbReference>
<evidence type="ECO:0000256" key="6">
    <source>
        <dbReference type="ARBA" id="ARBA00023315"/>
    </source>
</evidence>
<feature type="active site" description="Proton acceptor" evidence="8">
    <location>
        <position position="235"/>
    </location>
</feature>
<dbReference type="AlphaFoldDB" id="A0A923SKX7"/>
<dbReference type="GO" id="GO:0004414">
    <property type="term" value="F:homoserine O-acetyltransferase activity"/>
    <property type="evidence" value="ECO:0007669"/>
    <property type="project" value="UniProtKB-EC"/>
</dbReference>
<evidence type="ECO:0000256" key="9">
    <source>
        <dbReference type="PIRSR" id="PIRSR000450-1"/>
    </source>
</evidence>
<dbReference type="CDD" id="cd03131">
    <property type="entry name" value="GATase1_HTS"/>
    <property type="match status" value="1"/>
</dbReference>
<evidence type="ECO:0000313" key="11">
    <source>
        <dbReference type="Proteomes" id="UP000644115"/>
    </source>
</evidence>
<comment type="catalytic activity">
    <reaction evidence="7 8">
        <text>L-homoserine + acetyl-CoA = O-acetyl-L-homoserine + CoA</text>
        <dbReference type="Rhea" id="RHEA:13701"/>
        <dbReference type="ChEBI" id="CHEBI:57287"/>
        <dbReference type="ChEBI" id="CHEBI:57288"/>
        <dbReference type="ChEBI" id="CHEBI:57476"/>
        <dbReference type="ChEBI" id="CHEBI:57716"/>
        <dbReference type="EC" id="2.3.1.31"/>
    </reaction>
</comment>
<dbReference type="InterPro" id="IPR005697">
    <property type="entry name" value="HST_MetA"/>
</dbReference>
<dbReference type="EC" id="2.3.1.31" evidence="8"/>
<feature type="active site" description="Acyl-thioester intermediate" evidence="8 9">
    <location>
        <position position="142"/>
    </location>
</feature>
<dbReference type="FunFam" id="3.40.50.880:FF:000004">
    <property type="entry name" value="Homoserine O-succinyltransferase"/>
    <property type="match status" value="1"/>
</dbReference>
<feature type="site" description="Important for substrate specificity" evidence="8">
    <location>
        <position position="192"/>
    </location>
</feature>
<feature type="binding site" evidence="8">
    <location>
        <position position="163"/>
    </location>
    <ligand>
        <name>substrate</name>
    </ligand>
</feature>
<keyword evidence="5 8" id="KW-0486">Methionine biosynthesis</keyword>
<comment type="pathway">
    <text evidence="8">Amino-acid biosynthesis; L-methionine biosynthesis via de novo pathway; O-acetyl-L-homoserine from L-homoserine: step 1/1.</text>
</comment>
<comment type="similarity">
    <text evidence="8">Belongs to the MetA family.</text>
</comment>
<evidence type="ECO:0000256" key="8">
    <source>
        <dbReference type="HAMAP-Rule" id="MF_00295"/>
    </source>
</evidence>
<dbReference type="Gene3D" id="3.40.50.880">
    <property type="match status" value="1"/>
</dbReference>
<dbReference type="PANTHER" id="PTHR20919:SF0">
    <property type="entry name" value="HOMOSERINE O-SUCCINYLTRANSFERASE"/>
    <property type="match status" value="1"/>
</dbReference>
<dbReference type="HAMAP" id="MF_00295">
    <property type="entry name" value="MetA_acyltransf"/>
    <property type="match status" value="1"/>
</dbReference>
<name>A0A923SKX7_9FIRM</name>
<dbReference type="PIRSF" id="PIRSF000450">
    <property type="entry name" value="H_ser_succinyltr"/>
    <property type="match status" value="1"/>
</dbReference>
<dbReference type="RefSeq" id="WP_177265595.1">
    <property type="nucleotide sequence ID" value="NZ_JACRWC010000024.1"/>
</dbReference>
<dbReference type="GO" id="GO:0019281">
    <property type="term" value="P:L-methionine biosynthetic process from homoserine via O-succinyl-L-homoserine and cystathionine"/>
    <property type="evidence" value="ECO:0007669"/>
    <property type="project" value="InterPro"/>
</dbReference>
<dbReference type="InterPro" id="IPR029062">
    <property type="entry name" value="Class_I_gatase-like"/>
</dbReference>
<evidence type="ECO:0000256" key="1">
    <source>
        <dbReference type="ARBA" id="ARBA00004496"/>
    </source>
</evidence>
<feature type="active site" evidence="8">
    <location>
        <position position="237"/>
    </location>
</feature>
<protein>
    <recommendedName>
        <fullName evidence="8">Homoserine O-acetyltransferase</fullName>
        <shortName evidence="8">HAT</shortName>
        <ecNumber evidence="8">2.3.1.31</ecNumber>
    </recommendedName>
    <alternativeName>
        <fullName evidence="8">Homoserine transacetylase</fullName>
        <shortName evidence="8">HTA</shortName>
    </alternativeName>
</protein>
<keyword evidence="3 8" id="KW-0028">Amino-acid biosynthesis</keyword>
<dbReference type="Proteomes" id="UP000644115">
    <property type="component" value="Unassembled WGS sequence"/>
</dbReference>
<reference evidence="10" key="1">
    <citation type="submission" date="2020-08" db="EMBL/GenBank/DDBJ databases">
        <authorList>
            <person name="Liu C."/>
            <person name="Sun Q."/>
        </authorList>
    </citation>
    <scope>NUCLEOTIDE SEQUENCE</scope>
    <source>
        <strain evidence="10">BX16</strain>
    </source>
</reference>